<dbReference type="PIRSF" id="PIRSF000429">
    <property type="entry name" value="Ac-CoA_Ac_transf"/>
    <property type="match status" value="1"/>
</dbReference>
<dbReference type="CDD" id="cd00829">
    <property type="entry name" value="SCP-x_thiolase"/>
    <property type="match status" value="1"/>
</dbReference>
<dbReference type="AlphaFoldDB" id="A0A7K4MXK9"/>
<accession>A0A7K4MXK9</accession>
<evidence type="ECO:0000256" key="1">
    <source>
        <dbReference type="ARBA" id="ARBA00023229"/>
    </source>
</evidence>
<dbReference type="InterPro" id="IPR055140">
    <property type="entry name" value="Thiolase_C_2"/>
</dbReference>
<proteinExistence type="predicted"/>
<sequence length="353" mass="38218">MKKVAVVGYGNTKFTKDELPIESLLLESTKQVFDTTKNLSQDLIDGLSELSGIKPKISHTVEHLCSSGSNAAVSGFSYIASGLADTVLVTGADKIGNPGQILEWDKSRGEFDHPIYWASMFTKAHKRQFSTTDEELAIVSAKNHKQAMDNPNAYSHKPYTISEIMNSKNVTDDLRILDCSYSCSGSSSILLTSEETAKKFTDEPIWISGIGQKTNSASFTKNELTTLSSSIIAANDAYKMAKTTPKKIDVAEIHDAFSVCELMAVEDLSLTEKNTGASYVRNLFNTEDRKINPRGGLIGAGHPLGATGISQIVEITQQLQNKAKKRQISNAKSGLVHNMSAAATSSTVLVLES</sequence>
<comment type="caution">
    <text evidence="3">The sequence shown here is derived from an EMBL/GenBank/DDBJ whole genome shotgun (WGS) entry which is preliminary data.</text>
</comment>
<dbReference type="PANTHER" id="PTHR42870">
    <property type="entry name" value="ACETYL-COA C-ACETYLTRANSFERASE"/>
    <property type="match status" value="1"/>
</dbReference>
<keyword evidence="4" id="KW-1185">Reference proteome</keyword>
<dbReference type="GO" id="GO:0008299">
    <property type="term" value="P:isoprenoid biosynthetic process"/>
    <property type="evidence" value="ECO:0007669"/>
    <property type="project" value="UniProtKB-KW"/>
</dbReference>
<dbReference type="SUPFAM" id="SSF53901">
    <property type="entry name" value="Thiolase-like"/>
    <property type="match status" value="2"/>
</dbReference>
<reference evidence="3 4" key="1">
    <citation type="journal article" date="2019" name="Environ. Microbiol.">
        <title>Genomics insights into ecotype formation of ammonia-oxidizing archaea in the deep ocean.</title>
        <authorList>
            <person name="Wang Y."/>
            <person name="Huang J.M."/>
            <person name="Cui G.J."/>
            <person name="Nunoura T."/>
            <person name="Takaki Y."/>
            <person name="Li W.L."/>
            <person name="Li J."/>
            <person name="Gao Z.M."/>
            <person name="Takai K."/>
            <person name="Zhang A.Q."/>
            <person name="Stepanauskas R."/>
        </authorList>
    </citation>
    <scope>NUCLEOTIDE SEQUENCE [LARGE SCALE GENOMIC DNA]</scope>
    <source>
        <strain evidence="3 4">D17</strain>
    </source>
</reference>
<dbReference type="PANTHER" id="PTHR42870:SF6">
    <property type="entry name" value="ACETYL-COA C-ACYLTRANSFERASE"/>
    <property type="match status" value="1"/>
</dbReference>
<dbReference type="Pfam" id="PF22691">
    <property type="entry name" value="Thiolase_C_1"/>
    <property type="match status" value="1"/>
</dbReference>
<evidence type="ECO:0000313" key="3">
    <source>
        <dbReference type="EMBL" id="NWJ67967.1"/>
    </source>
</evidence>
<dbReference type="GO" id="GO:0016747">
    <property type="term" value="F:acyltransferase activity, transferring groups other than amino-acyl groups"/>
    <property type="evidence" value="ECO:0007669"/>
    <property type="project" value="InterPro"/>
</dbReference>
<dbReference type="EMBL" id="JACATA010000002">
    <property type="protein sequence ID" value="NWJ67967.1"/>
    <property type="molecule type" value="Genomic_DNA"/>
</dbReference>
<organism evidence="3 4">
    <name type="scientific">Marine Group I thaumarchaeote</name>
    <dbReference type="NCBI Taxonomy" id="2511932"/>
    <lineage>
        <taxon>Archaea</taxon>
        <taxon>Nitrososphaerota</taxon>
        <taxon>Marine Group I</taxon>
    </lineage>
</organism>
<evidence type="ECO:0000313" key="4">
    <source>
        <dbReference type="Proteomes" id="UP000554454"/>
    </source>
</evidence>
<evidence type="ECO:0000259" key="2">
    <source>
        <dbReference type="Pfam" id="PF22691"/>
    </source>
</evidence>
<gene>
    <name evidence="3" type="ORF">HX834_01225</name>
</gene>
<dbReference type="InterPro" id="IPR002155">
    <property type="entry name" value="Thiolase"/>
</dbReference>
<keyword evidence="1" id="KW-0414">Isoprene biosynthesis</keyword>
<dbReference type="InterPro" id="IPR016039">
    <property type="entry name" value="Thiolase-like"/>
</dbReference>
<dbReference type="Proteomes" id="UP000554454">
    <property type="component" value="Unassembled WGS sequence"/>
</dbReference>
<protein>
    <submittedName>
        <fullName evidence="3">Thiolase family protein</fullName>
    </submittedName>
</protein>
<dbReference type="Gene3D" id="3.40.47.10">
    <property type="match status" value="1"/>
</dbReference>
<feature type="domain" description="Thiolase C-terminal" evidence="2">
    <location>
        <begin position="211"/>
        <end position="352"/>
    </location>
</feature>
<name>A0A7K4MXK9_9ARCH</name>